<reference evidence="1" key="1">
    <citation type="journal article" date="2019" name="Sci. Rep.">
        <title>Draft genome of Tanacetum cinerariifolium, the natural source of mosquito coil.</title>
        <authorList>
            <person name="Yamashiro T."/>
            <person name="Shiraishi A."/>
            <person name="Satake H."/>
            <person name="Nakayama K."/>
        </authorList>
    </citation>
    <scope>NUCLEOTIDE SEQUENCE</scope>
</reference>
<name>A0A699XNQ3_TANCI</name>
<dbReference type="AlphaFoldDB" id="A0A699XNQ3"/>
<protein>
    <submittedName>
        <fullName evidence="1">Uncharacterized protein</fullName>
    </submittedName>
</protein>
<sequence>RADVLKSLEYMREMVAWDSARVGILEQLLAGAHVEMRLKTEYAADMGEMM</sequence>
<gene>
    <name evidence="1" type="ORF">Tci_933388</name>
</gene>
<accession>A0A699XNQ3</accession>
<comment type="caution">
    <text evidence="1">The sequence shown here is derived from an EMBL/GenBank/DDBJ whole genome shotgun (WGS) entry which is preliminary data.</text>
</comment>
<organism evidence="1">
    <name type="scientific">Tanacetum cinerariifolium</name>
    <name type="common">Dalmatian daisy</name>
    <name type="synonym">Chrysanthemum cinerariifolium</name>
    <dbReference type="NCBI Taxonomy" id="118510"/>
    <lineage>
        <taxon>Eukaryota</taxon>
        <taxon>Viridiplantae</taxon>
        <taxon>Streptophyta</taxon>
        <taxon>Embryophyta</taxon>
        <taxon>Tracheophyta</taxon>
        <taxon>Spermatophyta</taxon>
        <taxon>Magnoliopsida</taxon>
        <taxon>eudicotyledons</taxon>
        <taxon>Gunneridae</taxon>
        <taxon>Pentapetalae</taxon>
        <taxon>asterids</taxon>
        <taxon>campanulids</taxon>
        <taxon>Asterales</taxon>
        <taxon>Asteraceae</taxon>
        <taxon>Asteroideae</taxon>
        <taxon>Anthemideae</taxon>
        <taxon>Anthemidinae</taxon>
        <taxon>Tanacetum</taxon>
    </lineage>
</organism>
<dbReference type="EMBL" id="BKCJ011891489">
    <property type="protein sequence ID" value="GFD61419.1"/>
    <property type="molecule type" value="Genomic_DNA"/>
</dbReference>
<evidence type="ECO:0000313" key="1">
    <source>
        <dbReference type="EMBL" id="GFD61419.1"/>
    </source>
</evidence>
<feature type="non-terminal residue" evidence="1">
    <location>
        <position position="1"/>
    </location>
</feature>
<proteinExistence type="predicted"/>